<dbReference type="Gene3D" id="3.50.30.30">
    <property type="match status" value="1"/>
</dbReference>
<keyword evidence="2" id="KW-0134">Cell wall</keyword>
<evidence type="ECO:0000256" key="1">
    <source>
        <dbReference type="ARBA" id="ARBA00011073"/>
    </source>
</evidence>
<feature type="active site" description="Charge relay system" evidence="8 9">
    <location>
        <position position="548"/>
    </location>
</feature>
<evidence type="ECO:0000256" key="11">
    <source>
        <dbReference type="SAM" id="MobiDB-lite"/>
    </source>
</evidence>
<dbReference type="GO" id="GO:0006508">
    <property type="term" value="P:proteolysis"/>
    <property type="evidence" value="ECO:0007669"/>
    <property type="project" value="UniProtKB-KW"/>
</dbReference>
<dbReference type="eggNOG" id="COG1404">
    <property type="taxonomic scope" value="Bacteria"/>
</dbReference>
<reference evidence="15 16" key="1">
    <citation type="journal article" date="2013" name="Sci. Rep.">
        <title>Extraordinary expansion of a Sorangium cellulosum genome from an alkaline milieu.</title>
        <authorList>
            <person name="Han K."/>
            <person name="Li Z.F."/>
            <person name="Peng R."/>
            <person name="Zhu L.P."/>
            <person name="Zhou T."/>
            <person name="Wang L.G."/>
            <person name="Li S.G."/>
            <person name="Zhang X.B."/>
            <person name="Hu W."/>
            <person name="Wu Z.H."/>
            <person name="Qin N."/>
            <person name="Li Y.Z."/>
        </authorList>
    </citation>
    <scope>NUCLEOTIDE SEQUENCE [LARGE SCALE GENOMIC DNA]</scope>
    <source>
        <strain evidence="15 16">So0157-2</strain>
    </source>
</reference>
<dbReference type="InterPro" id="IPR034187">
    <property type="entry name" value="Peptidases_S8_5"/>
</dbReference>
<feature type="region of interest" description="Disordered" evidence="11">
    <location>
        <begin position="378"/>
        <end position="401"/>
    </location>
</feature>
<dbReference type="Pfam" id="PF00082">
    <property type="entry name" value="Peptidase_S8"/>
    <property type="match status" value="1"/>
</dbReference>
<dbReference type="KEGG" id="scu:SCE1572_22225"/>
<evidence type="ECO:0000256" key="2">
    <source>
        <dbReference type="ARBA" id="ARBA00022512"/>
    </source>
</evidence>
<dbReference type="HOGENOM" id="CLU_003559_0_0_7"/>
<sequence>MIGTRGTGLMKYGVRWFGLACLHIALSACSGELGVEGAGQNNAPPDGAAAGEAAFAPEEPTELWFVELERAPAATSGGRARAKGMADEERALFRRAAEERGLRYALRFSYEELWNGLSVRVARGGSAALAEMPGVKAVYPVVPVELDVARAATAVDPDLAVASDMSGADLVRRDLGVTGEGIRVGVIDSGVDYHHPDLGGCFGQGCRVAFGHDFVGDDFVSGDASKPPAPDGDPDDCLGHGTHVAGIIGANGIVQGVAPDVTFGAYRVFGCRGGSRADIILKAMERAAEDGMHVVNISIGTPFQWPDYPTAAAATALVARGVVVVASIGNSGEKGLWAAGAPGVGEAVIGAASIDGTRVTRLSFTVAPGNAAIGYARAEGGPPPPLSGSAPLARTGTPASARDACDELPAGSLAGKIALVRRGGCPFHEKAARAQAAGAAGVVIYNDRGGVMNPSVASGGPISIPVVAIAQADGELLSARLDAGPLTHSWTDRAVAAQSSTAGLISGFSSHGLSAALSFKPDLAAPGGAIYSTIPVEQGSYDTLSGTSMAAPHVAGAVALLLDARPELSAPRVRDVLQNSAVPAPWSGDPSGQVPEGAHRQGAGVIRVDRAIRATTVISPGKLALGESEAGPAARKLTLENAAAHDVTYDLSHAPAACTTGGDHWRPTSATAGAAAVDFGAPSVTVPSRGRATVTVTIRASGALAEGGLFGGYLVFTPRGGAADGALRVPYAGFKGDYQSVPVLKLSGSGGAPWLGKLSGTRMVPQRSGATYTLASDDVPYVMVHFDHGAERVTLDVVEAATAKPWGRALSLSHVGQSSSATAVTRYGWKGTTKIDGRATVVPDGDYRIKLRALRALGDPGNEAHWDTWTSPVFTLDRP</sequence>
<evidence type="ECO:0008006" key="17">
    <source>
        <dbReference type="Google" id="ProtNLM"/>
    </source>
</evidence>
<dbReference type="PATRIC" id="fig|1254432.3.peg.5027"/>
<dbReference type="Proteomes" id="UP000014803">
    <property type="component" value="Chromosome"/>
</dbReference>
<dbReference type="PROSITE" id="PS51892">
    <property type="entry name" value="SUBTILASE"/>
    <property type="match status" value="1"/>
</dbReference>
<comment type="similarity">
    <text evidence="1 9 10">Belongs to the peptidase S8 family.</text>
</comment>
<evidence type="ECO:0000256" key="6">
    <source>
        <dbReference type="ARBA" id="ARBA00022801"/>
    </source>
</evidence>
<feature type="domain" description="C5a peptidase/Subtilisin-like protease SBT2-like Fn3-like" evidence="14">
    <location>
        <begin position="633"/>
        <end position="731"/>
    </location>
</feature>
<dbReference type="InterPro" id="IPR022398">
    <property type="entry name" value="Peptidase_S8_His-AS"/>
</dbReference>
<dbReference type="InterPro" id="IPR000209">
    <property type="entry name" value="Peptidase_S8/S53_dom"/>
</dbReference>
<evidence type="ECO:0000313" key="16">
    <source>
        <dbReference type="Proteomes" id="UP000014803"/>
    </source>
</evidence>
<evidence type="ECO:0000259" key="12">
    <source>
        <dbReference type="Pfam" id="PF00082"/>
    </source>
</evidence>
<dbReference type="GO" id="GO:0016020">
    <property type="term" value="C:membrane"/>
    <property type="evidence" value="ECO:0007669"/>
    <property type="project" value="InterPro"/>
</dbReference>
<dbReference type="Gene3D" id="2.60.40.1710">
    <property type="entry name" value="Subtilisin-like superfamily"/>
    <property type="match status" value="1"/>
</dbReference>
<dbReference type="Pfam" id="PF02225">
    <property type="entry name" value="PA"/>
    <property type="match status" value="1"/>
</dbReference>
<dbReference type="InterPro" id="IPR003137">
    <property type="entry name" value="PA_domain"/>
</dbReference>
<dbReference type="PROSITE" id="PS00136">
    <property type="entry name" value="SUBTILASE_ASP"/>
    <property type="match status" value="1"/>
</dbReference>
<dbReference type="Pfam" id="PF06280">
    <property type="entry name" value="fn3_5"/>
    <property type="match status" value="1"/>
</dbReference>
<keyword evidence="4 9" id="KW-0645">Protease</keyword>
<proteinExistence type="inferred from homology"/>
<feature type="active site" description="Charge relay system" evidence="8 9">
    <location>
        <position position="188"/>
    </location>
</feature>
<evidence type="ECO:0000256" key="10">
    <source>
        <dbReference type="RuleBase" id="RU003355"/>
    </source>
</evidence>
<dbReference type="EMBL" id="CP003969">
    <property type="protein sequence ID" value="AGP36968.1"/>
    <property type="molecule type" value="Genomic_DNA"/>
</dbReference>
<dbReference type="SUPFAM" id="SSF52743">
    <property type="entry name" value="Subtilisin-like"/>
    <property type="match status" value="1"/>
</dbReference>
<dbReference type="InterPro" id="IPR015500">
    <property type="entry name" value="Peptidase_S8_subtilisin-rel"/>
</dbReference>
<dbReference type="AlphaFoldDB" id="S4Y283"/>
<feature type="domain" description="PA" evidence="13">
    <location>
        <begin position="390"/>
        <end position="477"/>
    </location>
</feature>
<dbReference type="SUPFAM" id="SSF52025">
    <property type="entry name" value="PA domain"/>
    <property type="match status" value="1"/>
</dbReference>
<dbReference type="PRINTS" id="PR00723">
    <property type="entry name" value="SUBTILISIN"/>
</dbReference>
<feature type="domain" description="Peptidase S8/S53" evidence="12">
    <location>
        <begin position="179"/>
        <end position="604"/>
    </location>
</feature>
<keyword evidence="6 9" id="KW-0378">Hydrolase</keyword>
<feature type="active site" description="Charge relay system" evidence="8 9">
    <location>
        <position position="240"/>
    </location>
</feature>
<evidence type="ECO:0000256" key="3">
    <source>
        <dbReference type="ARBA" id="ARBA00022525"/>
    </source>
</evidence>
<gene>
    <name evidence="15" type="ORF">SCE1572_22225</name>
</gene>
<dbReference type="InterPro" id="IPR023828">
    <property type="entry name" value="Peptidase_S8_Ser-AS"/>
</dbReference>
<evidence type="ECO:0000256" key="4">
    <source>
        <dbReference type="ARBA" id="ARBA00022670"/>
    </source>
</evidence>
<dbReference type="PROSITE" id="PS51257">
    <property type="entry name" value="PROKAR_LIPOPROTEIN"/>
    <property type="match status" value="1"/>
</dbReference>
<dbReference type="InterPro" id="IPR046450">
    <property type="entry name" value="PA_dom_sf"/>
</dbReference>
<evidence type="ECO:0000259" key="14">
    <source>
        <dbReference type="Pfam" id="PF06280"/>
    </source>
</evidence>
<evidence type="ECO:0000256" key="7">
    <source>
        <dbReference type="ARBA" id="ARBA00022825"/>
    </source>
</evidence>
<dbReference type="CDD" id="cd07489">
    <property type="entry name" value="Peptidases_S8_5"/>
    <property type="match status" value="1"/>
</dbReference>
<evidence type="ECO:0000256" key="8">
    <source>
        <dbReference type="PIRSR" id="PIRSR615500-1"/>
    </source>
</evidence>
<evidence type="ECO:0000256" key="5">
    <source>
        <dbReference type="ARBA" id="ARBA00022729"/>
    </source>
</evidence>
<dbReference type="InterPro" id="IPR023827">
    <property type="entry name" value="Peptidase_S8_Asp-AS"/>
</dbReference>
<dbReference type="Gene3D" id="3.40.50.200">
    <property type="entry name" value="Peptidase S8/S53 domain"/>
    <property type="match status" value="2"/>
</dbReference>
<keyword evidence="3" id="KW-0964">Secreted</keyword>
<dbReference type="InterPro" id="IPR010435">
    <property type="entry name" value="C5a/SBT2-like_Fn3"/>
</dbReference>
<dbReference type="PANTHER" id="PTHR43806:SF66">
    <property type="entry name" value="SERIN ENDOPEPTIDASE"/>
    <property type="match status" value="1"/>
</dbReference>
<evidence type="ECO:0000259" key="13">
    <source>
        <dbReference type="Pfam" id="PF02225"/>
    </source>
</evidence>
<dbReference type="PROSITE" id="PS00137">
    <property type="entry name" value="SUBTILASE_HIS"/>
    <property type="match status" value="1"/>
</dbReference>
<accession>S4Y283</accession>
<dbReference type="PROSITE" id="PS00138">
    <property type="entry name" value="SUBTILASE_SER"/>
    <property type="match status" value="1"/>
</dbReference>
<name>S4Y283_SORCE</name>
<dbReference type="GO" id="GO:0005615">
    <property type="term" value="C:extracellular space"/>
    <property type="evidence" value="ECO:0007669"/>
    <property type="project" value="TreeGrafter"/>
</dbReference>
<dbReference type="STRING" id="1254432.SCE1572_22225"/>
<evidence type="ECO:0000256" key="9">
    <source>
        <dbReference type="PROSITE-ProRule" id="PRU01240"/>
    </source>
</evidence>
<keyword evidence="7 9" id="KW-0720">Serine protease</keyword>
<dbReference type="InterPro" id="IPR036852">
    <property type="entry name" value="Peptidase_S8/S53_dom_sf"/>
</dbReference>
<keyword evidence="5" id="KW-0732">Signal</keyword>
<dbReference type="GO" id="GO:0004252">
    <property type="term" value="F:serine-type endopeptidase activity"/>
    <property type="evidence" value="ECO:0007669"/>
    <property type="project" value="UniProtKB-UniRule"/>
</dbReference>
<organism evidence="15 16">
    <name type="scientific">Sorangium cellulosum So0157-2</name>
    <dbReference type="NCBI Taxonomy" id="1254432"/>
    <lineage>
        <taxon>Bacteria</taxon>
        <taxon>Pseudomonadati</taxon>
        <taxon>Myxococcota</taxon>
        <taxon>Polyangia</taxon>
        <taxon>Polyangiales</taxon>
        <taxon>Polyangiaceae</taxon>
        <taxon>Sorangium</taxon>
    </lineage>
</organism>
<dbReference type="PANTHER" id="PTHR43806">
    <property type="entry name" value="PEPTIDASE S8"/>
    <property type="match status" value="1"/>
</dbReference>
<evidence type="ECO:0000313" key="15">
    <source>
        <dbReference type="EMBL" id="AGP36968.1"/>
    </source>
</evidence>
<protein>
    <recommendedName>
        <fullName evidence="17">Peptidase S8</fullName>
    </recommendedName>
</protein>
<dbReference type="InterPro" id="IPR050131">
    <property type="entry name" value="Peptidase_S8_subtilisin-like"/>
</dbReference>